<dbReference type="NCBIfam" id="TIGR00797">
    <property type="entry name" value="matE"/>
    <property type="match status" value="1"/>
</dbReference>
<evidence type="ECO:0000313" key="8">
    <source>
        <dbReference type="EMBL" id="MCC2176569.1"/>
    </source>
</evidence>
<evidence type="ECO:0000256" key="7">
    <source>
        <dbReference type="SAM" id="Phobius"/>
    </source>
</evidence>
<evidence type="ECO:0000256" key="5">
    <source>
        <dbReference type="ARBA" id="ARBA00022989"/>
    </source>
</evidence>
<dbReference type="EMBL" id="JAJEPX010000012">
    <property type="protein sequence ID" value="MCC2176569.1"/>
    <property type="molecule type" value="Genomic_DNA"/>
</dbReference>
<reference evidence="8 9" key="1">
    <citation type="submission" date="2021-10" db="EMBL/GenBank/DDBJ databases">
        <title>Anaerobic single-cell dispensing facilitates the cultivation of human gut bacteria.</title>
        <authorList>
            <person name="Afrizal A."/>
        </authorList>
    </citation>
    <scope>NUCLEOTIDE SEQUENCE [LARGE SCALE GENOMIC DNA]</scope>
    <source>
        <strain evidence="8 9">CLA-AA-H270</strain>
    </source>
</reference>
<dbReference type="GeneID" id="98660323"/>
<dbReference type="InterPro" id="IPR002528">
    <property type="entry name" value="MATE_fam"/>
</dbReference>
<dbReference type="GO" id="GO:0015297">
    <property type="term" value="F:antiporter activity"/>
    <property type="evidence" value="ECO:0007669"/>
    <property type="project" value="InterPro"/>
</dbReference>
<name>A0AAW4VX68_9FIRM</name>
<feature type="transmembrane region" description="Helical" evidence="7">
    <location>
        <begin position="99"/>
        <end position="122"/>
    </location>
</feature>
<comment type="caution">
    <text evidence="8">The sequence shown here is derived from an EMBL/GenBank/DDBJ whole genome shotgun (WGS) entry which is preliminary data.</text>
</comment>
<feature type="transmembrane region" description="Helical" evidence="7">
    <location>
        <begin position="359"/>
        <end position="380"/>
    </location>
</feature>
<dbReference type="CDD" id="cd13138">
    <property type="entry name" value="MATE_yoeA_like"/>
    <property type="match status" value="1"/>
</dbReference>
<dbReference type="GO" id="GO:0005886">
    <property type="term" value="C:plasma membrane"/>
    <property type="evidence" value="ECO:0007669"/>
    <property type="project" value="UniProtKB-SubCell"/>
</dbReference>
<evidence type="ECO:0000256" key="2">
    <source>
        <dbReference type="ARBA" id="ARBA00022448"/>
    </source>
</evidence>
<dbReference type="InterPro" id="IPR052031">
    <property type="entry name" value="Membrane_Transporter-Flippase"/>
</dbReference>
<organism evidence="8 9">
    <name type="scientific">Agathobaculum butyriciproducens</name>
    <dbReference type="NCBI Taxonomy" id="1628085"/>
    <lineage>
        <taxon>Bacteria</taxon>
        <taxon>Bacillati</taxon>
        <taxon>Bacillota</taxon>
        <taxon>Clostridia</taxon>
        <taxon>Eubacteriales</taxon>
        <taxon>Butyricicoccaceae</taxon>
        <taxon>Agathobaculum</taxon>
    </lineage>
</organism>
<dbReference type="GO" id="GO:0042910">
    <property type="term" value="F:xenobiotic transmembrane transporter activity"/>
    <property type="evidence" value="ECO:0007669"/>
    <property type="project" value="InterPro"/>
</dbReference>
<comment type="subcellular location">
    <subcellularLocation>
        <location evidence="1">Cell membrane</location>
        <topology evidence="1">Multi-pass membrane protein</topology>
    </subcellularLocation>
</comment>
<keyword evidence="3" id="KW-1003">Cell membrane</keyword>
<evidence type="ECO:0000256" key="4">
    <source>
        <dbReference type="ARBA" id="ARBA00022692"/>
    </source>
</evidence>
<keyword evidence="6 7" id="KW-0472">Membrane</keyword>
<proteinExistence type="predicted"/>
<dbReference type="PANTHER" id="PTHR43549">
    <property type="entry name" value="MULTIDRUG RESISTANCE PROTEIN YPNP-RELATED"/>
    <property type="match status" value="1"/>
</dbReference>
<feature type="transmembrane region" description="Helical" evidence="7">
    <location>
        <begin position="421"/>
        <end position="440"/>
    </location>
</feature>
<sequence length="452" mass="48720">MTTDLTVGKPSQKLFWFSIPLLLSVAFQQLYQMADSIIVGRFAETVEAGELALAAVGASYPITQLFVAVATGINIGTGVLVSQLFGAKRYLRMKTAISTALLTTTTVALLLTLIGAIGTHGIMNALSTPENIFADGSLYLRVYVFGLLFLFIYNVCTGIFNAMGDSRTPLILLVLSSVGNVILDMVFVAGLHWGVAGVAWATFIAQGASGILAFVLLLRRVRSFDTGNHFVLFAPEMLRRLTNYAVPSIAQQSFVSVGNVVIQYYINLCGATVIAGFSAANRVNQFALTCCMSFASGLSSYVAQNIGARKLDRIGPGLKWGAVYSLGLSVVFMAIYLPFANKIISLFVPAGSASGVIDVARGYLFTVVPFYLVVCTKFVCDSVLRGAGAMRPFMVTTFSDLIIRVVLSIALFYVVGNEHGIWLSWPIGWFLGSGLSVFFYKSGAWKKNLPTF</sequence>
<evidence type="ECO:0000256" key="3">
    <source>
        <dbReference type="ARBA" id="ARBA00022475"/>
    </source>
</evidence>
<keyword evidence="9" id="KW-1185">Reference proteome</keyword>
<dbReference type="InterPro" id="IPR048279">
    <property type="entry name" value="MdtK-like"/>
</dbReference>
<evidence type="ECO:0000256" key="6">
    <source>
        <dbReference type="ARBA" id="ARBA00023136"/>
    </source>
</evidence>
<dbReference type="Pfam" id="PF01554">
    <property type="entry name" value="MatE"/>
    <property type="match status" value="2"/>
</dbReference>
<keyword evidence="4 7" id="KW-0812">Transmembrane</keyword>
<evidence type="ECO:0000256" key="1">
    <source>
        <dbReference type="ARBA" id="ARBA00004651"/>
    </source>
</evidence>
<feature type="transmembrane region" description="Helical" evidence="7">
    <location>
        <begin position="261"/>
        <end position="280"/>
    </location>
</feature>
<feature type="transmembrane region" description="Helical" evidence="7">
    <location>
        <begin position="286"/>
        <end position="308"/>
    </location>
</feature>
<feature type="transmembrane region" description="Helical" evidence="7">
    <location>
        <begin position="320"/>
        <end position="339"/>
    </location>
</feature>
<feature type="transmembrane region" description="Helical" evidence="7">
    <location>
        <begin position="197"/>
        <end position="218"/>
    </location>
</feature>
<dbReference type="RefSeq" id="WP_119189582.1">
    <property type="nucleotide sequence ID" value="NZ_JAJEPX010000012.1"/>
</dbReference>
<feature type="transmembrane region" description="Helical" evidence="7">
    <location>
        <begin position="142"/>
        <end position="163"/>
    </location>
</feature>
<feature type="transmembrane region" description="Helical" evidence="7">
    <location>
        <begin position="392"/>
        <end position="415"/>
    </location>
</feature>
<dbReference type="Proteomes" id="UP001298753">
    <property type="component" value="Unassembled WGS sequence"/>
</dbReference>
<keyword evidence="5 7" id="KW-1133">Transmembrane helix</keyword>
<keyword evidence="2" id="KW-0813">Transport</keyword>
<dbReference type="PIRSF" id="PIRSF006603">
    <property type="entry name" value="DinF"/>
    <property type="match status" value="1"/>
</dbReference>
<feature type="transmembrane region" description="Helical" evidence="7">
    <location>
        <begin position="170"/>
        <end position="191"/>
    </location>
</feature>
<dbReference type="PANTHER" id="PTHR43549:SF3">
    <property type="entry name" value="MULTIDRUG RESISTANCE PROTEIN YPNP-RELATED"/>
    <property type="match status" value="1"/>
</dbReference>
<protein>
    <submittedName>
        <fullName evidence="8">MATE family efflux transporter</fullName>
    </submittedName>
</protein>
<dbReference type="AlphaFoldDB" id="A0AAW4VX68"/>
<gene>
    <name evidence="8" type="ORF">LKD22_05445</name>
</gene>
<evidence type="ECO:0000313" key="9">
    <source>
        <dbReference type="Proteomes" id="UP001298753"/>
    </source>
</evidence>
<feature type="transmembrane region" description="Helical" evidence="7">
    <location>
        <begin position="14"/>
        <end position="31"/>
    </location>
</feature>
<accession>A0AAW4VX68</accession>
<feature type="transmembrane region" description="Helical" evidence="7">
    <location>
        <begin position="65"/>
        <end position="87"/>
    </location>
</feature>